<gene>
    <name evidence="1" type="ORF">S01H4_22389</name>
</gene>
<reference evidence="1" key="1">
    <citation type="journal article" date="2014" name="Front. Microbiol.">
        <title>High frequency of phylogenetically diverse reductive dehalogenase-homologous genes in deep subseafloor sedimentary metagenomes.</title>
        <authorList>
            <person name="Kawai M."/>
            <person name="Futagami T."/>
            <person name="Toyoda A."/>
            <person name="Takaki Y."/>
            <person name="Nishi S."/>
            <person name="Hori S."/>
            <person name="Arai W."/>
            <person name="Tsubouchi T."/>
            <person name="Morono Y."/>
            <person name="Uchiyama I."/>
            <person name="Ito T."/>
            <person name="Fujiyama A."/>
            <person name="Inagaki F."/>
            <person name="Takami H."/>
        </authorList>
    </citation>
    <scope>NUCLEOTIDE SEQUENCE</scope>
    <source>
        <strain evidence="1">Expedition CK06-06</strain>
    </source>
</reference>
<comment type="caution">
    <text evidence="1">The sequence shown here is derived from an EMBL/GenBank/DDBJ whole genome shotgun (WGS) entry which is preliminary data.</text>
</comment>
<sequence length="32" mass="4003">MKRCTKCGELKDEYLFRSRTQCKECKRQYNKQ</sequence>
<organism evidence="1">
    <name type="scientific">marine sediment metagenome</name>
    <dbReference type="NCBI Taxonomy" id="412755"/>
    <lineage>
        <taxon>unclassified sequences</taxon>
        <taxon>metagenomes</taxon>
        <taxon>ecological metagenomes</taxon>
    </lineage>
</organism>
<name>X1AVN5_9ZZZZ</name>
<dbReference type="AlphaFoldDB" id="X1AVN5"/>
<protein>
    <submittedName>
        <fullName evidence="1">Uncharacterized protein</fullName>
    </submittedName>
</protein>
<evidence type="ECO:0000313" key="1">
    <source>
        <dbReference type="EMBL" id="GAG87089.1"/>
    </source>
</evidence>
<feature type="non-terminal residue" evidence="1">
    <location>
        <position position="32"/>
    </location>
</feature>
<dbReference type="EMBL" id="BART01010255">
    <property type="protein sequence ID" value="GAG87089.1"/>
    <property type="molecule type" value="Genomic_DNA"/>
</dbReference>
<proteinExistence type="predicted"/>
<accession>X1AVN5</accession>